<dbReference type="PANTHER" id="PTHR14677">
    <property type="entry name" value="ARSENITE INDUCUBLE RNA ASSOCIATED PROTEIN AIP-1-RELATED"/>
    <property type="match status" value="1"/>
</dbReference>
<dbReference type="GO" id="GO:0005737">
    <property type="term" value="C:cytoplasm"/>
    <property type="evidence" value="ECO:0007669"/>
    <property type="project" value="TreeGrafter"/>
</dbReference>
<dbReference type="PROSITE" id="PS51039">
    <property type="entry name" value="ZF_AN1"/>
    <property type="match status" value="1"/>
</dbReference>
<dbReference type="EMBL" id="CADEPI010000046">
    <property type="protein sequence ID" value="CAB3369525.1"/>
    <property type="molecule type" value="Genomic_DNA"/>
</dbReference>
<dbReference type="Proteomes" id="UP000494165">
    <property type="component" value="Unassembled WGS sequence"/>
</dbReference>
<name>A0A8S1CMH3_9INSE</name>
<dbReference type="GO" id="GO:0008270">
    <property type="term" value="F:zinc ion binding"/>
    <property type="evidence" value="ECO:0007669"/>
    <property type="project" value="UniProtKB-KW"/>
</dbReference>
<dbReference type="SMART" id="SM00154">
    <property type="entry name" value="ZnF_AN1"/>
    <property type="match status" value="1"/>
</dbReference>
<evidence type="ECO:0000256" key="3">
    <source>
        <dbReference type="ARBA" id="ARBA00022833"/>
    </source>
</evidence>
<evidence type="ECO:0000256" key="4">
    <source>
        <dbReference type="PROSITE-ProRule" id="PRU00449"/>
    </source>
</evidence>
<dbReference type="InterPro" id="IPR035896">
    <property type="entry name" value="AN1-like_Znf"/>
</dbReference>
<proteinExistence type="predicted"/>
<evidence type="ECO:0000313" key="7">
    <source>
        <dbReference type="EMBL" id="CAB3369525.1"/>
    </source>
</evidence>
<evidence type="ECO:0000313" key="8">
    <source>
        <dbReference type="Proteomes" id="UP000494165"/>
    </source>
</evidence>
<dbReference type="AlphaFoldDB" id="A0A8S1CMH3"/>
<dbReference type="Pfam" id="PF01428">
    <property type="entry name" value="zf-AN1"/>
    <property type="match status" value="1"/>
</dbReference>
<keyword evidence="2 4" id="KW-0863">Zinc-finger</keyword>
<dbReference type="PANTHER" id="PTHR14677:SF20">
    <property type="entry name" value="ZINC FINGER AN1-TYPE CONTAINING 2A-RELATED"/>
    <property type="match status" value="1"/>
</dbReference>
<gene>
    <name evidence="7" type="ORF">CLODIP_2_CD02646</name>
</gene>
<dbReference type="Pfam" id="PF25327">
    <property type="entry name" value="UBL_ZFAND1"/>
    <property type="match status" value="1"/>
</dbReference>
<evidence type="ECO:0000259" key="6">
    <source>
        <dbReference type="PROSITE" id="PS51039"/>
    </source>
</evidence>
<sequence length="356" mass="40383">MAEAVFGAKEWRSYELRMPLRWAVLKLETLEISLLCKLAANLLLFSLFHYTRLLIDEIAVLVMESEGKLECQSQRMQRNLLDVVDTDWRTEKLPFEDIKVPQELFSNCKLKTWLNFLNWVITVDLRGANNSTFCLLSATTASKHRVLSADECITVEGYKCSLDGCQRRELVPVLCGECRQQTCLDHRTPAQHNCPSLDVQAELALQCSQKDAALKEEVQLAKKEVEDQLARQLKVAKNRARAAKVQLMKLKSKAALAKRGLEIAQLERLHFLVKTPSGKEEVVVVSKEWSLGRVVDFTASLCSLTNTNNVPNTPKLRLVHDDNGMIDCNRLDSKLSCLVDKNELCDGQTLSIRYFD</sequence>
<dbReference type="InterPro" id="IPR000058">
    <property type="entry name" value="Znf_AN1"/>
</dbReference>
<keyword evidence="1" id="KW-0479">Metal-binding</keyword>
<organism evidence="7 8">
    <name type="scientific">Cloeon dipterum</name>
    <dbReference type="NCBI Taxonomy" id="197152"/>
    <lineage>
        <taxon>Eukaryota</taxon>
        <taxon>Metazoa</taxon>
        <taxon>Ecdysozoa</taxon>
        <taxon>Arthropoda</taxon>
        <taxon>Hexapoda</taxon>
        <taxon>Insecta</taxon>
        <taxon>Pterygota</taxon>
        <taxon>Palaeoptera</taxon>
        <taxon>Ephemeroptera</taxon>
        <taxon>Pisciforma</taxon>
        <taxon>Baetidae</taxon>
        <taxon>Cloeon</taxon>
    </lineage>
</organism>
<feature type="domain" description="AN1-type" evidence="6">
    <location>
        <begin position="154"/>
        <end position="202"/>
    </location>
</feature>
<comment type="caution">
    <text evidence="7">The sequence shown here is derived from an EMBL/GenBank/DDBJ whole genome shotgun (WGS) entry which is preliminary data.</text>
</comment>
<keyword evidence="8" id="KW-1185">Reference proteome</keyword>
<feature type="coiled-coil region" evidence="5">
    <location>
        <begin position="215"/>
        <end position="253"/>
    </location>
</feature>
<dbReference type="InterPro" id="IPR057358">
    <property type="entry name" value="UBL_ZFAND1-like"/>
</dbReference>
<keyword evidence="3" id="KW-0862">Zinc</keyword>
<dbReference type="OrthoDB" id="25675at2759"/>
<reference evidence="7 8" key="1">
    <citation type="submission" date="2020-04" db="EMBL/GenBank/DDBJ databases">
        <authorList>
            <person name="Alioto T."/>
            <person name="Alioto T."/>
            <person name="Gomez Garrido J."/>
        </authorList>
    </citation>
    <scope>NUCLEOTIDE SEQUENCE [LARGE SCALE GENOMIC DNA]</scope>
</reference>
<evidence type="ECO:0000256" key="1">
    <source>
        <dbReference type="ARBA" id="ARBA00022723"/>
    </source>
</evidence>
<protein>
    <recommendedName>
        <fullName evidence="6">AN1-type domain-containing protein</fullName>
    </recommendedName>
</protein>
<dbReference type="SUPFAM" id="SSF118310">
    <property type="entry name" value="AN1-like Zinc finger"/>
    <property type="match status" value="1"/>
</dbReference>
<accession>A0A8S1CMH3</accession>
<evidence type="ECO:0000256" key="5">
    <source>
        <dbReference type="SAM" id="Coils"/>
    </source>
</evidence>
<dbReference type="Gene3D" id="4.10.1110.10">
    <property type="entry name" value="AN1-like Zinc finger"/>
    <property type="match status" value="1"/>
</dbReference>
<keyword evidence="5" id="KW-0175">Coiled coil</keyword>
<evidence type="ECO:0000256" key="2">
    <source>
        <dbReference type="ARBA" id="ARBA00022771"/>
    </source>
</evidence>